<accession>A0AA41ZIP7</accession>
<comment type="pathway">
    <text evidence="1">Cofactor biosynthesis; thiamine diphosphate biosynthesis.</text>
</comment>
<evidence type="ECO:0000256" key="3">
    <source>
        <dbReference type="ARBA" id="ARBA00023002"/>
    </source>
</evidence>
<dbReference type="InterPro" id="IPR006076">
    <property type="entry name" value="FAD-dep_OxRdtase"/>
</dbReference>
<dbReference type="InterPro" id="IPR036188">
    <property type="entry name" value="FAD/NAD-bd_sf"/>
</dbReference>
<keyword evidence="3 5" id="KW-0560">Oxidoreductase</keyword>
<evidence type="ECO:0000256" key="2">
    <source>
        <dbReference type="ARBA" id="ARBA00022977"/>
    </source>
</evidence>
<dbReference type="Pfam" id="PF01266">
    <property type="entry name" value="DAO"/>
    <property type="match status" value="1"/>
</dbReference>
<organism evidence="5 6">
    <name type="scientific">Larsenimonas rhizosphaerae</name>
    <dbReference type="NCBI Taxonomy" id="2944682"/>
    <lineage>
        <taxon>Bacteria</taxon>
        <taxon>Pseudomonadati</taxon>
        <taxon>Pseudomonadota</taxon>
        <taxon>Gammaproteobacteria</taxon>
        <taxon>Oceanospirillales</taxon>
        <taxon>Halomonadaceae</taxon>
        <taxon>Larsenimonas</taxon>
    </lineage>
</organism>
<keyword evidence="2" id="KW-0784">Thiamine biosynthesis</keyword>
<comment type="caution">
    <text evidence="5">The sequence shown here is derived from an EMBL/GenBank/DDBJ whole genome shotgun (WGS) entry which is preliminary data.</text>
</comment>
<evidence type="ECO:0000313" key="6">
    <source>
        <dbReference type="Proteomes" id="UP001165678"/>
    </source>
</evidence>
<dbReference type="GO" id="GO:0050660">
    <property type="term" value="F:flavin adenine dinucleotide binding"/>
    <property type="evidence" value="ECO:0007669"/>
    <property type="project" value="InterPro"/>
</dbReference>
<evidence type="ECO:0000313" key="5">
    <source>
        <dbReference type="EMBL" id="MCX2525466.1"/>
    </source>
</evidence>
<dbReference type="GO" id="GO:0043799">
    <property type="term" value="F:glycine oxidase activity"/>
    <property type="evidence" value="ECO:0007669"/>
    <property type="project" value="UniProtKB-EC"/>
</dbReference>
<dbReference type="InterPro" id="IPR012727">
    <property type="entry name" value="Gly_oxidase_ThiO"/>
</dbReference>
<dbReference type="PANTHER" id="PTHR13847">
    <property type="entry name" value="SARCOSINE DEHYDROGENASE-RELATED"/>
    <property type="match status" value="1"/>
</dbReference>
<dbReference type="PANTHER" id="PTHR13847:SF289">
    <property type="entry name" value="GLYCINE OXIDASE"/>
    <property type="match status" value="1"/>
</dbReference>
<gene>
    <name evidence="5" type="primary">thiO</name>
    <name evidence="5" type="ORF">OQ287_14560</name>
</gene>
<dbReference type="SUPFAM" id="SSF51905">
    <property type="entry name" value="FAD/NAD(P)-binding domain"/>
    <property type="match status" value="1"/>
</dbReference>
<keyword evidence="6" id="KW-1185">Reference proteome</keyword>
<dbReference type="EC" id="1.4.3.19" evidence="5"/>
<protein>
    <submittedName>
        <fullName evidence="5">Glycine oxidase ThiO</fullName>
        <ecNumber evidence="5">1.4.3.19</ecNumber>
    </submittedName>
</protein>
<dbReference type="SUPFAM" id="SSF54373">
    <property type="entry name" value="FAD-linked reductases, C-terminal domain"/>
    <property type="match status" value="1"/>
</dbReference>
<evidence type="ECO:0000256" key="1">
    <source>
        <dbReference type="ARBA" id="ARBA00004948"/>
    </source>
</evidence>
<dbReference type="Gene3D" id="3.30.9.10">
    <property type="entry name" value="D-Amino Acid Oxidase, subunit A, domain 2"/>
    <property type="match status" value="1"/>
</dbReference>
<reference evidence="5" key="1">
    <citation type="submission" date="2022-11" db="EMBL/GenBank/DDBJ databases">
        <title>Larsenimonas rhizosphaerae sp. nov., isolated from a tidal mudflat.</title>
        <authorList>
            <person name="Lee S.D."/>
            <person name="Kim I.S."/>
        </authorList>
    </citation>
    <scope>NUCLEOTIDE SEQUENCE</scope>
    <source>
        <strain evidence="5">GH2-1</strain>
    </source>
</reference>
<name>A0AA41ZIP7_9GAMM</name>
<dbReference type="EMBL" id="JAPIVE010000005">
    <property type="protein sequence ID" value="MCX2525466.1"/>
    <property type="molecule type" value="Genomic_DNA"/>
</dbReference>
<evidence type="ECO:0000259" key="4">
    <source>
        <dbReference type="Pfam" id="PF01266"/>
    </source>
</evidence>
<dbReference type="AlphaFoldDB" id="A0AA41ZIP7"/>
<dbReference type="NCBIfam" id="TIGR02352">
    <property type="entry name" value="thiamin_ThiO"/>
    <property type="match status" value="1"/>
</dbReference>
<dbReference type="GO" id="GO:0009228">
    <property type="term" value="P:thiamine biosynthetic process"/>
    <property type="evidence" value="ECO:0007669"/>
    <property type="project" value="UniProtKB-KW"/>
</dbReference>
<proteinExistence type="predicted"/>
<dbReference type="RefSeq" id="WP_265896911.1">
    <property type="nucleotide sequence ID" value="NZ_JAPIVE010000005.1"/>
</dbReference>
<dbReference type="Gene3D" id="3.50.50.60">
    <property type="entry name" value="FAD/NAD(P)-binding domain"/>
    <property type="match status" value="1"/>
</dbReference>
<sequence>MSDVLIIGGGVSGLMTAWHLVQTGASVSLIDRRQCAQESSWAGGGIISPLYPWTYSDPVTVLSDQAIADYRPLVDTLRADTGIDPEYHTPGIFHVNVDDPGHAHAWARRHGKELEQLDQTDFRALVPLVREARTPLYMPGLGSLRTPRLGKALRQWAMSSPYVRLLEEVTVRRIRIDNDRATGVETDNAVLDARQVVVCSGAWSGELLADIGVQLSVYPVKGEMLLFKAAPGRLQHVVLSEGFYAIPRQDGHILFGSTFEHAGYDKTPTASTRSMLYRQALHLMPGLADCPVVHHWAGLRPGSPNSIPFIGAVPEVRHLWVNSGHFGNGVVLAPGASRLLVEQMTGQTCCVDPAPYQVRSVAAAH</sequence>
<feature type="domain" description="FAD dependent oxidoreductase" evidence="4">
    <location>
        <begin position="3"/>
        <end position="342"/>
    </location>
</feature>
<dbReference type="GO" id="GO:0005737">
    <property type="term" value="C:cytoplasm"/>
    <property type="evidence" value="ECO:0007669"/>
    <property type="project" value="TreeGrafter"/>
</dbReference>
<dbReference type="Proteomes" id="UP001165678">
    <property type="component" value="Unassembled WGS sequence"/>
</dbReference>